<name>A0ACB8V121_9EURO</name>
<protein>
    <submittedName>
        <fullName evidence="1">Chromatin structure remodeling complex protein sfh1</fullName>
    </submittedName>
</protein>
<organism evidence="1">
    <name type="scientific">Ophidiomyces ophidiicola</name>
    <dbReference type="NCBI Taxonomy" id="1387563"/>
    <lineage>
        <taxon>Eukaryota</taxon>
        <taxon>Fungi</taxon>
        <taxon>Dikarya</taxon>
        <taxon>Ascomycota</taxon>
        <taxon>Pezizomycotina</taxon>
        <taxon>Eurotiomycetes</taxon>
        <taxon>Eurotiomycetidae</taxon>
        <taxon>Onygenales</taxon>
        <taxon>Onygenaceae</taxon>
        <taxon>Ophidiomyces</taxon>
    </lineage>
</organism>
<evidence type="ECO:0000313" key="1">
    <source>
        <dbReference type="EMBL" id="KAI2390153.1"/>
    </source>
</evidence>
<comment type="caution">
    <text evidence="1">The sequence shown here is derived from an EMBL/GenBank/DDBJ whole genome shotgun (WGS) entry which is preliminary data.</text>
</comment>
<proteinExistence type="predicted"/>
<dbReference type="EMBL" id="JALBCA010000019">
    <property type="protein sequence ID" value="KAI2390153.1"/>
    <property type="molecule type" value="Genomic_DNA"/>
</dbReference>
<gene>
    <name evidence="1" type="primary">SFH1</name>
    <name evidence="1" type="ORF">LOY88_001753</name>
</gene>
<sequence length="508" mass="56419">MSLPFATVTSYSPRLRQYANALLIPVLPATQVPTVRTTKRGTTAINYAEDDGDDDTWDDGDRNRPTGLRSMKREEIHPDRGPTGEKLGTEIYAPANVQPNFRDWAIRRRPKSTKEVQSARFGLLPSNLVPIRIDLEIPSHQPVEPFPLPRNYLELGINPTAPAYRKPEAAPPYRLKDFILWNLHEPYVTPEEYALSFVRELDLPSLPAMVSAVCTQIRQQLEEYAGVAMHPIFQKTTTSGESNRLPSHTNYDLDSPTPVRIPPTTPVQLDDANKKQTISQGLPPSDNLFNTDDAYRCIVTLDITLQNRLYTDKFEWSLLHDQGMADVFARVTCADLGLGPEWVNVISHGICETVLKLKKEACESGGLVGIGGDGVEIDNQTANGKEAGWRYDPDGLGDEWEPRVQFLSKEDIEKREGDRERQIRRLRRETARFSSTAGMSLELTRHTAGGYFDLPDPDTPMGRGERNKRRRRARSNSPASGTPGGRGTPDIGGAVAGYGGGGGTLTDM</sequence>
<reference evidence="1" key="1">
    <citation type="journal article" date="2022" name="bioRxiv">
        <title>Population genetic analysis of Ophidiomyces ophidiicola, the causative agent of snake fungal disease, indicates recent introductions to the USA.</title>
        <authorList>
            <person name="Ladner J.T."/>
            <person name="Palmer J.M."/>
            <person name="Ettinger C.L."/>
            <person name="Stajich J.E."/>
            <person name="Farrell T.M."/>
            <person name="Glorioso B.M."/>
            <person name="Lawson B."/>
            <person name="Price S.J."/>
            <person name="Stengle A.G."/>
            <person name="Grear D.A."/>
            <person name="Lorch J.M."/>
        </authorList>
    </citation>
    <scope>NUCLEOTIDE SEQUENCE</scope>
    <source>
        <strain evidence="1">NWHC 24266-5</strain>
    </source>
</reference>
<accession>A0ACB8V121</accession>